<dbReference type="Gene3D" id="1.10.238.10">
    <property type="entry name" value="EF-hand"/>
    <property type="match status" value="1"/>
</dbReference>
<dbReference type="Gene3D" id="1.10.287.70">
    <property type="match status" value="2"/>
</dbReference>
<comment type="similarity">
    <text evidence="2">Belongs to the two pore domain potassium channel (TC 1.A.1.7) family.</text>
</comment>
<accession>A0A5B7BB45</accession>
<dbReference type="AlphaFoldDB" id="A0A5B7BB45"/>
<keyword evidence="5" id="KW-0106">Calcium</keyword>
<dbReference type="PANTHER" id="PTHR11003:SF271">
    <property type="entry name" value="TWO-PORE POTASSIUM CHANNEL 1-LIKE"/>
    <property type="match status" value="1"/>
</dbReference>
<sequence length="342" mass="38056">MQLCLIYHLMMANDDTKDPLLSKSQQCSSSSSAPKQNGVDFLPHPESIFAKQQLNFKQVFLWLAAYLGAGTLSFFLVRNQINGKKTDGILDAMYFCVVTMTTVGYGDLVPGSVLAKLLACIFVFTGMALVGFILSKAADYILEKEETLLVKAIHMHGKFSSTEILNEVDTNKVTYKFLSVVTLLLVLVIAGTLFLTQIEGLNFIDALYCVCATITTLGYGDKSFSTRGGRVFAVFWILISTICLAQFFLYLAELYTENRNRTLVKWVLTRNLTLSDLEAADLDNDEVVSAAEFIVYKLKEMGKISEEDISVVMEEFKKLDVDQSGTLTKSDLTLSEPYRAQS</sequence>
<dbReference type="EMBL" id="GHES01035196">
    <property type="protein sequence ID" value="MPA65755.1"/>
    <property type="molecule type" value="Transcribed_RNA"/>
</dbReference>
<keyword evidence="3" id="KW-0813">Transport</keyword>
<dbReference type="GO" id="GO:0022841">
    <property type="term" value="F:potassium ion leak channel activity"/>
    <property type="evidence" value="ECO:0007669"/>
    <property type="project" value="TreeGrafter"/>
</dbReference>
<evidence type="ECO:0000256" key="5">
    <source>
        <dbReference type="ARBA" id="ARBA00022837"/>
    </source>
</evidence>
<evidence type="ECO:0000256" key="3">
    <source>
        <dbReference type="ARBA" id="ARBA00022448"/>
    </source>
</evidence>
<feature type="domain" description="Potassium channel" evidence="11">
    <location>
        <begin position="63"/>
        <end position="141"/>
    </location>
</feature>
<feature type="transmembrane region" description="Helical" evidence="10">
    <location>
        <begin position="177"/>
        <end position="195"/>
    </location>
</feature>
<feature type="domain" description="Potassium channel" evidence="11">
    <location>
        <begin position="183"/>
        <end position="256"/>
    </location>
</feature>
<evidence type="ECO:0000256" key="6">
    <source>
        <dbReference type="ARBA" id="ARBA00022989"/>
    </source>
</evidence>
<dbReference type="InterPro" id="IPR003280">
    <property type="entry name" value="2pore_dom_K_chnl"/>
</dbReference>
<keyword evidence="8 10" id="KW-0472">Membrane</keyword>
<dbReference type="PANTHER" id="PTHR11003">
    <property type="entry name" value="POTASSIUM CHANNEL, SUBFAMILY K"/>
    <property type="match status" value="1"/>
</dbReference>
<evidence type="ECO:0000256" key="2">
    <source>
        <dbReference type="ARBA" id="ARBA00010159"/>
    </source>
</evidence>
<keyword evidence="7" id="KW-0406">Ion transport</keyword>
<protein>
    <submittedName>
        <fullName evidence="12">Putative two-pore potassium channel 1-like isoform X2</fullName>
    </submittedName>
</protein>
<evidence type="ECO:0000313" key="12">
    <source>
        <dbReference type="EMBL" id="MPA65755.1"/>
    </source>
</evidence>
<dbReference type="InterPro" id="IPR011992">
    <property type="entry name" value="EF-hand-dom_pair"/>
</dbReference>
<evidence type="ECO:0000256" key="7">
    <source>
        <dbReference type="ARBA" id="ARBA00023065"/>
    </source>
</evidence>
<dbReference type="PRINTS" id="PR01333">
    <property type="entry name" value="2POREKCHANEL"/>
</dbReference>
<evidence type="ECO:0000256" key="4">
    <source>
        <dbReference type="ARBA" id="ARBA00022692"/>
    </source>
</evidence>
<keyword evidence="6 10" id="KW-1133">Transmembrane helix</keyword>
<dbReference type="InterPro" id="IPR013099">
    <property type="entry name" value="K_chnl_dom"/>
</dbReference>
<keyword evidence="9 12" id="KW-0407">Ion channel</keyword>
<organism evidence="12">
    <name type="scientific">Davidia involucrata</name>
    <name type="common">Dove tree</name>
    <dbReference type="NCBI Taxonomy" id="16924"/>
    <lineage>
        <taxon>Eukaryota</taxon>
        <taxon>Viridiplantae</taxon>
        <taxon>Streptophyta</taxon>
        <taxon>Embryophyta</taxon>
        <taxon>Tracheophyta</taxon>
        <taxon>Spermatophyta</taxon>
        <taxon>Magnoliopsida</taxon>
        <taxon>eudicotyledons</taxon>
        <taxon>Gunneridae</taxon>
        <taxon>Pentapetalae</taxon>
        <taxon>asterids</taxon>
        <taxon>Cornales</taxon>
        <taxon>Nyssaceae</taxon>
        <taxon>Davidia</taxon>
    </lineage>
</organism>
<feature type="transmembrane region" description="Helical" evidence="10">
    <location>
        <begin position="89"/>
        <end position="108"/>
    </location>
</feature>
<evidence type="ECO:0000259" key="11">
    <source>
        <dbReference type="Pfam" id="PF07885"/>
    </source>
</evidence>
<feature type="transmembrane region" description="Helical" evidence="10">
    <location>
        <begin position="114"/>
        <end position="134"/>
    </location>
</feature>
<evidence type="ECO:0000256" key="9">
    <source>
        <dbReference type="ARBA" id="ARBA00023303"/>
    </source>
</evidence>
<dbReference type="GO" id="GO:0005886">
    <property type="term" value="C:plasma membrane"/>
    <property type="evidence" value="ECO:0007669"/>
    <property type="project" value="TreeGrafter"/>
</dbReference>
<dbReference type="GO" id="GO:0030322">
    <property type="term" value="P:stabilization of membrane potential"/>
    <property type="evidence" value="ECO:0007669"/>
    <property type="project" value="TreeGrafter"/>
</dbReference>
<dbReference type="PROSITE" id="PS00018">
    <property type="entry name" value="EF_HAND_1"/>
    <property type="match status" value="1"/>
</dbReference>
<evidence type="ECO:0000256" key="8">
    <source>
        <dbReference type="ARBA" id="ARBA00023136"/>
    </source>
</evidence>
<evidence type="ECO:0000256" key="1">
    <source>
        <dbReference type="ARBA" id="ARBA00004141"/>
    </source>
</evidence>
<comment type="subcellular location">
    <subcellularLocation>
        <location evidence="1">Membrane</location>
        <topology evidence="1">Multi-pass membrane protein</topology>
    </subcellularLocation>
</comment>
<dbReference type="Pfam" id="PF07885">
    <property type="entry name" value="Ion_trans_2"/>
    <property type="match status" value="2"/>
</dbReference>
<dbReference type="GO" id="GO:0009705">
    <property type="term" value="C:plant-type vacuole membrane"/>
    <property type="evidence" value="ECO:0007669"/>
    <property type="project" value="TreeGrafter"/>
</dbReference>
<keyword evidence="4 10" id="KW-0812">Transmembrane</keyword>
<reference evidence="12" key="1">
    <citation type="submission" date="2019-08" db="EMBL/GenBank/DDBJ databases">
        <title>Reference gene set and small RNA set construction with multiple tissues from Davidia involucrata Baill.</title>
        <authorList>
            <person name="Yang H."/>
            <person name="Zhou C."/>
            <person name="Li G."/>
            <person name="Wang J."/>
            <person name="Gao P."/>
            <person name="Wang M."/>
            <person name="Wang R."/>
            <person name="Zhao Y."/>
        </authorList>
    </citation>
    <scope>NUCLEOTIDE SEQUENCE</scope>
    <source>
        <tissue evidence="12">Mixed with DoveR01_LX</tissue>
    </source>
</reference>
<dbReference type="SUPFAM" id="SSF47473">
    <property type="entry name" value="EF-hand"/>
    <property type="match status" value="1"/>
</dbReference>
<feature type="transmembrane region" description="Helical" evidence="10">
    <location>
        <begin position="231"/>
        <end position="252"/>
    </location>
</feature>
<dbReference type="GO" id="GO:0015271">
    <property type="term" value="F:outward rectifier potassium channel activity"/>
    <property type="evidence" value="ECO:0007669"/>
    <property type="project" value="TreeGrafter"/>
</dbReference>
<evidence type="ECO:0000256" key="10">
    <source>
        <dbReference type="SAM" id="Phobius"/>
    </source>
</evidence>
<dbReference type="SUPFAM" id="SSF81324">
    <property type="entry name" value="Voltage-gated potassium channels"/>
    <property type="match status" value="2"/>
</dbReference>
<name>A0A5B7BB45_DAVIN</name>
<dbReference type="InterPro" id="IPR018247">
    <property type="entry name" value="EF_Hand_1_Ca_BS"/>
</dbReference>
<gene>
    <name evidence="12" type="ORF">Din_035196</name>
</gene>
<proteinExistence type="inferred from homology"/>
<feature type="transmembrane region" description="Helical" evidence="10">
    <location>
        <begin position="59"/>
        <end position="77"/>
    </location>
</feature>